<dbReference type="PROSITE" id="PS00233">
    <property type="entry name" value="CHIT_BIND_RR_1"/>
    <property type="match status" value="1"/>
</dbReference>
<name>A0A811UTN8_CERCA</name>
<evidence type="ECO:0000256" key="1">
    <source>
        <dbReference type="ARBA" id="ARBA00022460"/>
    </source>
</evidence>
<evidence type="ECO:0000313" key="4">
    <source>
        <dbReference type="Proteomes" id="UP000606786"/>
    </source>
</evidence>
<dbReference type="OrthoDB" id="8010720at2759"/>
<dbReference type="EMBL" id="CAJHJT010000034">
    <property type="protein sequence ID" value="CAD7002330.1"/>
    <property type="molecule type" value="Genomic_DNA"/>
</dbReference>
<dbReference type="InterPro" id="IPR050468">
    <property type="entry name" value="Cuticle_Struct_Prot"/>
</dbReference>
<comment type="caution">
    <text evidence="3">The sequence shown here is derived from an EMBL/GenBank/DDBJ whole genome shotgun (WGS) entry which is preliminary data.</text>
</comment>
<dbReference type="Proteomes" id="UP000606786">
    <property type="component" value="Unassembled WGS sequence"/>
</dbReference>
<organism evidence="3 4">
    <name type="scientific">Ceratitis capitata</name>
    <name type="common">Mediterranean fruit fly</name>
    <name type="synonym">Tephritis capitata</name>
    <dbReference type="NCBI Taxonomy" id="7213"/>
    <lineage>
        <taxon>Eukaryota</taxon>
        <taxon>Metazoa</taxon>
        <taxon>Ecdysozoa</taxon>
        <taxon>Arthropoda</taxon>
        <taxon>Hexapoda</taxon>
        <taxon>Insecta</taxon>
        <taxon>Pterygota</taxon>
        <taxon>Neoptera</taxon>
        <taxon>Endopterygota</taxon>
        <taxon>Diptera</taxon>
        <taxon>Brachycera</taxon>
        <taxon>Muscomorpha</taxon>
        <taxon>Tephritoidea</taxon>
        <taxon>Tephritidae</taxon>
        <taxon>Ceratitis</taxon>
        <taxon>Ceratitis</taxon>
    </lineage>
</organism>
<keyword evidence="1 2" id="KW-0193">Cuticle</keyword>
<proteinExistence type="predicted"/>
<keyword evidence="4" id="KW-1185">Reference proteome</keyword>
<accession>A0A811UTN8</accession>
<gene>
    <name evidence="3" type="ORF">CCAP1982_LOCUS10818</name>
</gene>
<dbReference type="AlphaFoldDB" id="A0A811UTN8"/>
<dbReference type="PROSITE" id="PS51155">
    <property type="entry name" value="CHIT_BIND_RR_2"/>
    <property type="match status" value="1"/>
</dbReference>
<dbReference type="PANTHER" id="PTHR10380:SF238">
    <property type="entry name" value="CUTICULAR PROTEIN 65EA-RELATED"/>
    <property type="match status" value="1"/>
</dbReference>
<dbReference type="InterPro" id="IPR000618">
    <property type="entry name" value="Insect_cuticle"/>
</dbReference>
<dbReference type="GO" id="GO:0008010">
    <property type="term" value="F:structural constituent of chitin-based larval cuticle"/>
    <property type="evidence" value="ECO:0007669"/>
    <property type="project" value="TreeGrafter"/>
</dbReference>
<evidence type="ECO:0000256" key="2">
    <source>
        <dbReference type="PROSITE-ProRule" id="PRU00497"/>
    </source>
</evidence>
<dbReference type="GO" id="GO:0062129">
    <property type="term" value="C:chitin-based extracellular matrix"/>
    <property type="evidence" value="ECO:0007669"/>
    <property type="project" value="TreeGrafter"/>
</dbReference>
<evidence type="ECO:0000313" key="3">
    <source>
        <dbReference type="EMBL" id="CAD7002330.1"/>
    </source>
</evidence>
<dbReference type="InterPro" id="IPR031311">
    <property type="entry name" value="CHIT_BIND_RR_consensus"/>
</dbReference>
<dbReference type="Pfam" id="PF00379">
    <property type="entry name" value="Chitin_bind_4"/>
    <property type="match status" value="1"/>
</dbReference>
<reference evidence="3" key="1">
    <citation type="submission" date="2020-11" db="EMBL/GenBank/DDBJ databases">
        <authorList>
            <person name="Whitehead M."/>
        </authorList>
    </citation>
    <scope>NUCLEOTIDE SEQUENCE</scope>
    <source>
        <strain evidence="3">EGII</strain>
    </source>
</reference>
<dbReference type="PANTHER" id="PTHR10380">
    <property type="entry name" value="CUTICLE PROTEIN"/>
    <property type="match status" value="1"/>
</dbReference>
<protein>
    <submittedName>
        <fullName evidence="3">(Mediterranean fruit fly) hypothetical protein</fullName>
    </submittedName>
</protein>
<sequence length="171" mass="19689">MRLRRKIRFSVGILFQQVMFKRLLVFCLLCFHISAHLLAVHAAVRPPIERDAYTIYYKNQVANAKGDFHYEYQTSNGITTKVAGNEFGHSGVVQYISVEGIPITMTYVADANGYHPTGEHIPKLPEQVLATLQYQIERRPRTVRRENKEKTKTIIKRENSKSVIGVDRNKK</sequence>